<dbReference type="GeneID" id="64638028"/>
<reference evidence="2" key="1">
    <citation type="journal article" date="2020" name="New Phytol.">
        <title>Comparative genomics reveals dynamic genome evolution in host specialist ectomycorrhizal fungi.</title>
        <authorList>
            <person name="Lofgren L.A."/>
            <person name="Nguyen N.H."/>
            <person name="Vilgalys R."/>
            <person name="Ruytinx J."/>
            <person name="Liao H.L."/>
            <person name="Branco S."/>
            <person name="Kuo A."/>
            <person name="LaButti K."/>
            <person name="Lipzen A."/>
            <person name="Andreopoulos W."/>
            <person name="Pangilinan J."/>
            <person name="Riley R."/>
            <person name="Hundley H."/>
            <person name="Na H."/>
            <person name="Barry K."/>
            <person name="Grigoriev I.V."/>
            <person name="Stajich J.E."/>
            <person name="Kennedy P.G."/>
        </authorList>
    </citation>
    <scope>NUCLEOTIDE SEQUENCE</scope>
    <source>
        <strain evidence="2">MN1</strain>
    </source>
</reference>
<keyword evidence="3" id="KW-1185">Reference proteome</keyword>
<dbReference type="Proteomes" id="UP000807769">
    <property type="component" value="Unassembled WGS sequence"/>
</dbReference>
<evidence type="ECO:0000313" key="3">
    <source>
        <dbReference type="Proteomes" id="UP000807769"/>
    </source>
</evidence>
<feature type="region of interest" description="Disordered" evidence="1">
    <location>
        <begin position="69"/>
        <end position="90"/>
    </location>
</feature>
<sequence>MGAQIGVGGSCAIQPDPASNIVVYRSDPYDRLQACVYQPSLISREFGVKGSHEQRPSSISGRHLQIPFPSITRIPPVPSRPSHQRKLGTL</sequence>
<protein>
    <submittedName>
        <fullName evidence="2">Uncharacterized protein</fullName>
    </submittedName>
</protein>
<gene>
    <name evidence="2" type="ORF">BJ212DRAFT_763605</name>
</gene>
<comment type="caution">
    <text evidence="2">The sequence shown here is derived from an EMBL/GenBank/DDBJ whole genome shotgun (WGS) entry which is preliminary data.</text>
</comment>
<dbReference type="EMBL" id="JABBWG010000448">
    <property type="protein sequence ID" value="KAG1793387.1"/>
    <property type="molecule type" value="Genomic_DNA"/>
</dbReference>
<dbReference type="AlphaFoldDB" id="A0A9P7AQP3"/>
<dbReference type="RefSeq" id="XP_041184995.1">
    <property type="nucleotide sequence ID" value="XM_041344012.1"/>
</dbReference>
<organism evidence="2 3">
    <name type="scientific">Suillus subaureus</name>
    <dbReference type="NCBI Taxonomy" id="48587"/>
    <lineage>
        <taxon>Eukaryota</taxon>
        <taxon>Fungi</taxon>
        <taxon>Dikarya</taxon>
        <taxon>Basidiomycota</taxon>
        <taxon>Agaricomycotina</taxon>
        <taxon>Agaricomycetes</taxon>
        <taxon>Agaricomycetidae</taxon>
        <taxon>Boletales</taxon>
        <taxon>Suillineae</taxon>
        <taxon>Suillaceae</taxon>
        <taxon>Suillus</taxon>
    </lineage>
</organism>
<evidence type="ECO:0000256" key="1">
    <source>
        <dbReference type="SAM" id="MobiDB-lite"/>
    </source>
</evidence>
<name>A0A9P7AQP3_9AGAM</name>
<proteinExistence type="predicted"/>
<accession>A0A9P7AQP3</accession>
<evidence type="ECO:0000313" key="2">
    <source>
        <dbReference type="EMBL" id="KAG1793387.1"/>
    </source>
</evidence>